<dbReference type="SUPFAM" id="SSF57756">
    <property type="entry name" value="Retrovirus zinc finger-like domains"/>
    <property type="match status" value="1"/>
</dbReference>
<proteinExistence type="predicted"/>
<name>A0A9J6ETL8_RHIMP</name>
<evidence type="ECO:0000259" key="3">
    <source>
        <dbReference type="PROSITE" id="PS50158"/>
    </source>
</evidence>
<feature type="domain" description="CCHC-type" evidence="3">
    <location>
        <begin position="33"/>
        <end position="47"/>
    </location>
</feature>
<feature type="region of interest" description="Disordered" evidence="2">
    <location>
        <begin position="75"/>
        <end position="103"/>
    </location>
</feature>
<keyword evidence="1" id="KW-0479">Metal-binding</keyword>
<dbReference type="Proteomes" id="UP000821866">
    <property type="component" value="Chromosome 10"/>
</dbReference>
<comment type="caution">
    <text evidence="4">The sequence shown here is derived from an EMBL/GenBank/DDBJ whole genome shotgun (WGS) entry which is preliminary data.</text>
</comment>
<evidence type="ECO:0000313" key="5">
    <source>
        <dbReference type="Proteomes" id="UP000821866"/>
    </source>
</evidence>
<protein>
    <recommendedName>
        <fullName evidence="3">CCHC-type domain-containing protein</fullName>
    </recommendedName>
</protein>
<dbReference type="GO" id="GO:0003676">
    <property type="term" value="F:nucleic acid binding"/>
    <property type="evidence" value="ECO:0007669"/>
    <property type="project" value="InterPro"/>
</dbReference>
<accession>A0A9J6ETL8</accession>
<keyword evidence="5" id="KW-1185">Reference proteome</keyword>
<keyword evidence="1" id="KW-0863">Zinc-finger</keyword>
<evidence type="ECO:0000256" key="2">
    <source>
        <dbReference type="SAM" id="MobiDB-lite"/>
    </source>
</evidence>
<dbReference type="InterPro" id="IPR036875">
    <property type="entry name" value="Znf_CCHC_sf"/>
</dbReference>
<dbReference type="AlphaFoldDB" id="A0A9J6ETL8"/>
<sequence>MVLKESVAVEELPNLFKFYYGSVLVMHGRAPVCLRCRRHGHIRHDCPTPRCTGHRAFGYIKEDCAGTYASIVGESPAVDDSHESNMGTDAAETAAPMLEDDLP</sequence>
<dbReference type="InterPro" id="IPR001878">
    <property type="entry name" value="Znf_CCHC"/>
</dbReference>
<dbReference type="GO" id="GO:0008270">
    <property type="term" value="F:zinc ion binding"/>
    <property type="evidence" value="ECO:0007669"/>
    <property type="project" value="UniProtKB-KW"/>
</dbReference>
<evidence type="ECO:0000256" key="1">
    <source>
        <dbReference type="PROSITE-ProRule" id="PRU00047"/>
    </source>
</evidence>
<dbReference type="PROSITE" id="PS50158">
    <property type="entry name" value="ZF_CCHC"/>
    <property type="match status" value="1"/>
</dbReference>
<dbReference type="EMBL" id="JABSTU010000002">
    <property type="protein sequence ID" value="KAH8037535.1"/>
    <property type="molecule type" value="Genomic_DNA"/>
</dbReference>
<keyword evidence="1" id="KW-0862">Zinc</keyword>
<organism evidence="4 5">
    <name type="scientific">Rhipicephalus microplus</name>
    <name type="common">Cattle tick</name>
    <name type="synonym">Boophilus microplus</name>
    <dbReference type="NCBI Taxonomy" id="6941"/>
    <lineage>
        <taxon>Eukaryota</taxon>
        <taxon>Metazoa</taxon>
        <taxon>Ecdysozoa</taxon>
        <taxon>Arthropoda</taxon>
        <taxon>Chelicerata</taxon>
        <taxon>Arachnida</taxon>
        <taxon>Acari</taxon>
        <taxon>Parasitiformes</taxon>
        <taxon>Ixodida</taxon>
        <taxon>Ixodoidea</taxon>
        <taxon>Ixodidae</taxon>
        <taxon>Rhipicephalinae</taxon>
        <taxon>Rhipicephalus</taxon>
        <taxon>Boophilus</taxon>
    </lineage>
</organism>
<reference evidence="4" key="2">
    <citation type="submission" date="2021-09" db="EMBL/GenBank/DDBJ databases">
        <authorList>
            <person name="Jia N."/>
            <person name="Wang J."/>
            <person name="Shi W."/>
            <person name="Du L."/>
            <person name="Sun Y."/>
            <person name="Zhan W."/>
            <person name="Jiang J."/>
            <person name="Wang Q."/>
            <person name="Zhang B."/>
            <person name="Ji P."/>
            <person name="Sakyi L.B."/>
            <person name="Cui X."/>
            <person name="Yuan T."/>
            <person name="Jiang B."/>
            <person name="Yang W."/>
            <person name="Lam T.T.-Y."/>
            <person name="Chang Q."/>
            <person name="Ding S."/>
            <person name="Wang X."/>
            <person name="Zhu J."/>
            <person name="Ruan X."/>
            <person name="Zhao L."/>
            <person name="Wei J."/>
            <person name="Que T."/>
            <person name="Du C."/>
            <person name="Cheng J."/>
            <person name="Dai P."/>
            <person name="Han X."/>
            <person name="Huang E."/>
            <person name="Gao Y."/>
            <person name="Liu J."/>
            <person name="Shao H."/>
            <person name="Ye R."/>
            <person name="Li L."/>
            <person name="Wei W."/>
            <person name="Wang X."/>
            <person name="Wang C."/>
            <person name="Huo Q."/>
            <person name="Li W."/>
            <person name="Guo W."/>
            <person name="Chen H."/>
            <person name="Chen S."/>
            <person name="Zhou L."/>
            <person name="Zhou L."/>
            <person name="Ni X."/>
            <person name="Tian J."/>
            <person name="Zhou Y."/>
            <person name="Sheng Y."/>
            <person name="Liu T."/>
            <person name="Pan Y."/>
            <person name="Xia L."/>
            <person name="Li J."/>
            <person name="Zhao F."/>
            <person name="Cao W."/>
        </authorList>
    </citation>
    <scope>NUCLEOTIDE SEQUENCE</scope>
    <source>
        <strain evidence="4">Rmic-2018</strain>
        <tissue evidence="4">Larvae</tissue>
    </source>
</reference>
<reference evidence="4" key="1">
    <citation type="journal article" date="2020" name="Cell">
        <title>Large-Scale Comparative Analyses of Tick Genomes Elucidate Their Genetic Diversity and Vector Capacities.</title>
        <authorList>
            <consortium name="Tick Genome and Microbiome Consortium (TIGMIC)"/>
            <person name="Jia N."/>
            <person name="Wang J."/>
            <person name="Shi W."/>
            <person name="Du L."/>
            <person name="Sun Y."/>
            <person name="Zhan W."/>
            <person name="Jiang J.F."/>
            <person name="Wang Q."/>
            <person name="Zhang B."/>
            <person name="Ji P."/>
            <person name="Bell-Sakyi L."/>
            <person name="Cui X.M."/>
            <person name="Yuan T.T."/>
            <person name="Jiang B.G."/>
            <person name="Yang W.F."/>
            <person name="Lam T.T."/>
            <person name="Chang Q.C."/>
            <person name="Ding S.J."/>
            <person name="Wang X.J."/>
            <person name="Zhu J.G."/>
            <person name="Ruan X.D."/>
            <person name="Zhao L."/>
            <person name="Wei J.T."/>
            <person name="Ye R.Z."/>
            <person name="Que T.C."/>
            <person name="Du C.H."/>
            <person name="Zhou Y.H."/>
            <person name="Cheng J.X."/>
            <person name="Dai P.F."/>
            <person name="Guo W.B."/>
            <person name="Han X.H."/>
            <person name="Huang E.J."/>
            <person name="Li L.F."/>
            <person name="Wei W."/>
            <person name="Gao Y.C."/>
            <person name="Liu J.Z."/>
            <person name="Shao H.Z."/>
            <person name="Wang X."/>
            <person name="Wang C.C."/>
            <person name="Yang T.C."/>
            <person name="Huo Q.B."/>
            <person name="Li W."/>
            <person name="Chen H.Y."/>
            <person name="Chen S.E."/>
            <person name="Zhou L.G."/>
            <person name="Ni X.B."/>
            <person name="Tian J.H."/>
            <person name="Sheng Y."/>
            <person name="Liu T."/>
            <person name="Pan Y.S."/>
            <person name="Xia L.Y."/>
            <person name="Li J."/>
            <person name="Zhao F."/>
            <person name="Cao W.C."/>
        </authorList>
    </citation>
    <scope>NUCLEOTIDE SEQUENCE</scope>
    <source>
        <strain evidence="4">Rmic-2018</strain>
    </source>
</reference>
<evidence type="ECO:0000313" key="4">
    <source>
        <dbReference type="EMBL" id="KAH8037535.1"/>
    </source>
</evidence>
<gene>
    <name evidence="4" type="ORF">HPB51_012912</name>
</gene>